<dbReference type="SUPFAM" id="SSF46785">
    <property type="entry name" value="Winged helix' DNA-binding domain"/>
    <property type="match status" value="1"/>
</dbReference>
<evidence type="ECO:0000256" key="4">
    <source>
        <dbReference type="ARBA" id="ARBA00023163"/>
    </source>
</evidence>
<dbReference type="GO" id="GO:0003700">
    <property type="term" value="F:DNA-binding transcription factor activity"/>
    <property type="evidence" value="ECO:0007669"/>
    <property type="project" value="InterPro"/>
</dbReference>
<dbReference type="Gene3D" id="3.40.190.290">
    <property type="match status" value="1"/>
</dbReference>
<sequence>MISIDDMMVFTRVVETQSFTKAAEQLGIGKARVSQIVTKLEQELNTRLIHRTTRSLSLTETGAHYYEKCQMIQELATEANNQAQKFSSEPNGMIRVSTPVGIAAYVDLFSQFLAKYPQIQLEIVESDSYSNLIESRCDIAIRASSDLEDSSLYATRIGQFEDILCASPQYLQRFEELQSAQDLLTLDWISHDIVHGDKVLELTSSQGEVVRLKKKARVRVRTTNSLRGFLLNHIGFSVVPEFAVKDELASRELVRILPDVHSVTIPLYAVYQNKALMPLRNRALIDFLKQEGGTIR</sequence>
<dbReference type="eggNOG" id="COG0583">
    <property type="taxonomic scope" value="Bacteria"/>
</dbReference>
<dbReference type="InterPro" id="IPR036390">
    <property type="entry name" value="WH_DNA-bd_sf"/>
</dbReference>
<evidence type="ECO:0000313" key="7">
    <source>
        <dbReference type="Proteomes" id="UP000004371"/>
    </source>
</evidence>
<evidence type="ECO:0000259" key="5">
    <source>
        <dbReference type="PROSITE" id="PS50931"/>
    </source>
</evidence>
<feature type="domain" description="HTH lysR-type" evidence="5">
    <location>
        <begin position="2"/>
        <end position="59"/>
    </location>
</feature>
<dbReference type="RefSeq" id="WP_006878431.1">
    <property type="nucleotide sequence ID" value="NZ_AEVS01000035.1"/>
</dbReference>
<evidence type="ECO:0000256" key="1">
    <source>
        <dbReference type="ARBA" id="ARBA00009437"/>
    </source>
</evidence>
<dbReference type="InterPro" id="IPR058163">
    <property type="entry name" value="LysR-type_TF_proteobact-type"/>
</dbReference>
<dbReference type="EMBL" id="AEVS01000035">
    <property type="protein sequence ID" value="EGA66605.1"/>
    <property type="molecule type" value="Genomic_DNA"/>
</dbReference>
<dbReference type="GO" id="GO:0043565">
    <property type="term" value="F:sequence-specific DNA binding"/>
    <property type="evidence" value="ECO:0007669"/>
    <property type="project" value="TreeGrafter"/>
</dbReference>
<dbReference type="InterPro" id="IPR005119">
    <property type="entry name" value="LysR_subst-bd"/>
</dbReference>
<name>E8LRK2_9VIBR</name>
<proteinExistence type="inferred from homology"/>
<organism evidence="6 7">
    <name type="scientific">Vibrio brasiliensis LMG 20546</name>
    <dbReference type="NCBI Taxonomy" id="945543"/>
    <lineage>
        <taxon>Bacteria</taxon>
        <taxon>Pseudomonadati</taxon>
        <taxon>Pseudomonadota</taxon>
        <taxon>Gammaproteobacteria</taxon>
        <taxon>Vibrionales</taxon>
        <taxon>Vibrionaceae</taxon>
        <taxon>Vibrio</taxon>
        <taxon>Vibrio oreintalis group</taxon>
    </lineage>
</organism>
<dbReference type="OrthoDB" id="6183733at2"/>
<dbReference type="InterPro" id="IPR036388">
    <property type="entry name" value="WH-like_DNA-bd_sf"/>
</dbReference>
<comment type="caution">
    <text evidence="6">The sequence shown here is derived from an EMBL/GenBank/DDBJ whole genome shotgun (WGS) entry which is preliminary data.</text>
</comment>
<dbReference type="Gene3D" id="1.10.10.10">
    <property type="entry name" value="Winged helix-like DNA-binding domain superfamily/Winged helix DNA-binding domain"/>
    <property type="match status" value="1"/>
</dbReference>
<comment type="similarity">
    <text evidence="1">Belongs to the LysR transcriptional regulatory family.</text>
</comment>
<keyword evidence="4" id="KW-0804">Transcription</keyword>
<dbReference type="PANTHER" id="PTHR30537:SF5">
    <property type="entry name" value="HTH-TYPE TRANSCRIPTIONAL ACTIVATOR TTDR-RELATED"/>
    <property type="match status" value="1"/>
</dbReference>
<dbReference type="PANTHER" id="PTHR30537">
    <property type="entry name" value="HTH-TYPE TRANSCRIPTIONAL REGULATOR"/>
    <property type="match status" value="1"/>
</dbReference>
<evidence type="ECO:0000256" key="2">
    <source>
        <dbReference type="ARBA" id="ARBA00023015"/>
    </source>
</evidence>
<keyword evidence="7" id="KW-1185">Reference proteome</keyword>
<dbReference type="Proteomes" id="UP000004371">
    <property type="component" value="Unassembled WGS sequence"/>
</dbReference>
<reference evidence="6 7" key="1">
    <citation type="journal article" date="2012" name="Int. J. Syst. Evol. Microbiol.">
        <title>Vibrio caribbeanicus sp. nov., isolated from the marine sponge Scleritoderma cyanea.</title>
        <authorList>
            <person name="Hoffmann M."/>
            <person name="Monday S.R."/>
            <person name="Allard M.W."/>
            <person name="Strain E.A."/>
            <person name="Whittaker P."/>
            <person name="Naum M."/>
            <person name="McCarthy P.J."/>
            <person name="Lopez J.V."/>
            <person name="Fischer M."/>
            <person name="Brown E.W."/>
        </authorList>
    </citation>
    <scope>NUCLEOTIDE SEQUENCE [LARGE SCALE GENOMIC DNA]</scope>
    <source>
        <strain evidence="6 7">LMG 20546</strain>
    </source>
</reference>
<gene>
    <name evidence="6" type="ORF">VIBR0546_03370</name>
</gene>
<keyword evidence="2" id="KW-0805">Transcription regulation</keyword>
<accession>E8LRK2</accession>
<dbReference type="AlphaFoldDB" id="E8LRK2"/>
<dbReference type="InterPro" id="IPR000847">
    <property type="entry name" value="LysR_HTH_N"/>
</dbReference>
<dbReference type="PROSITE" id="PS50931">
    <property type="entry name" value="HTH_LYSR"/>
    <property type="match status" value="1"/>
</dbReference>
<protein>
    <submittedName>
        <fullName evidence="6">LyrR family transcriptional regulator</fullName>
    </submittedName>
</protein>
<dbReference type="CDD" id="cd08422">
    <property type="entry name" value="PBP2_CrgA_like"/>
    <property type="match status" value="1"/>
</dbReference>
<dbReference type="GO" id="GO:0006351">
    <property type="term" value="P:DNA-templated transcription"/>
    <property type="evidence" value="ECO:0007669"/>
    <property type="project" value="TreeGrafter"/>
</dbReference>
<dbReference type="Pfam" id="PF03466">
    <property type="entry name" value="LysR_substrate"/>
    <property type="match status" value="1"/>
</dbReference>
<evidence type="ECO:0000256" key="3">
    <source>
        <dbReference type="ARBA" id="ARBA00023125"/>
    </source>
</evidence>
<dbReference type="FunFam" id="1.10.10.10:FF:000001">
    <property type="entry name" value="LysR family transcriptional regulator"/>
    <property type="match status" value="1"/>
</dbReference>
<dbReference type="SUPFAM" id="SSF53850">
    <property type="entry name" value="Periplasmic binding protein-like II"/>
    <property type="match status" value="1"/>
</dbReference>
<keyword evidence="3" id="KW-0238">DNA-binding</keyword>
<evidence type="ECO:0000313" key="6">
    <source>
        <dbReference type="EMBL" id="EGA66605.1"/>
    </source>
</evidence>
<dbReference type="STRING" id="945543.VIBR0546_03370"/>
<dbReference type="Pfam" id="PF00126">
    <property type="entry name" value="HTH_1"/>
    <property type="match status" value="1"/>
</dbReference>